<dbReference type="EMBL" id="QRDV01000001">
    <property type="protein sequence ID" value="RED46649.1"/>
    <property type="molecule type" value="Genomic_DNA"/>
</dbReference>
<name>A0A3D9HB12_9FLAO</name>
<dbReference type="AlphaFoldDB" id="A0A3D9HB12"/>
<dbReference type="Proteomes" id="UP000256980">
    <property type="component" value="Unassembled WGS sequence"/>
</dbReference>
<evidence type="ECO:0000313" key="3">
    <source>
        <dbReference type="Proteomes" id="UP000256980"/>
    </source>
</evidence>
<comment type="caution">
    <text evidence="2">The sequence shown here is derived from an EMBL/GenBank/DDBJ whole genome shotgun (WGS) entry which is preliminary data.</text>
</comment>
<feature type="compositionally biased region" description="Basic and acidic residues" evidence="1">
    <location>
        <begin position="146"/>
        <end position="167"/>
    </location>
</feature>
<accession>A0A3D9HB12</accession>
<feature type="compositionally biased region" description="Basic and acidic residues" evidence="1">
    <location>
        <begin position="174"/>
        <end position="208"/>
    </location>
</feature>
<reference evidence="2 3" key="1">
    <citation type="submission" date="2018-07" db="EMBL/GenBank/DDBJ databases">
        <title>Genomic Encyclopedia of Type Strains, Phase III (KMG-III): the genomes of soil and plant-associated and newly described type strains.</title>
        <authorList>
            <person name="Whitman W."/>
        </authorList>
    </citation>
    <scope>NUCLEOTIDE SEQUENCE [LARGE SCALE GENOMIC DNA]</scope>
    <source>
        <strain evidence="2 3">CECT 7946</strain>
    </source>
</reference>
<gene>
    <name evidence="2" type="ORF">DFQ10_101420</name>
</gene>
<organism evidence="2 3">
    <name type="scientific">Winogradskyella eximia</name>
    <dbReference type="NCBI Taxonomy" id="262006"/>
    <lineage>
        <taxon>Bacteria</taxon>
        <taxon>Pseudomonadati</taxon>
        <taxon>Bacteroidota</taxon>
        <taxon>Flavobacteriia</taxon>
        <taxon>Flavobacteriales</taxon>
        <taxon>Flavobacteriaceae</taxon>
        <taxon>Winogradskyella</taxon>
    </lineage>
</organism>
<sequence>MCLNNEHKNIIKMKYYIILLFLGLSLTTFAQEVTKEGKIYEVKNEKIFLDGQDVTETLNLEQRTLIFKEAAAISEKMKLEELAKKKAEEAKLEAEKVKKAEAQAKLEAEKVKKEEEKVLKDAERAKKEEEKALKKKEDVAKKLEKENKKAIKAQKKAEKAQKKAEKAIKKKEKLQKNFEKAESSLEKGQKKYEKLKGKGKLSPEDEKKWLEKLEKLSEKVTKAKRKL</sequence>
<evidence type="ECO:0000256" key="1">
    <source>
        <dbReference type="SAM" id="MobiDB-lite"/>
    </source>
</evidence>
<keyword evidence="3" id="KW-1185">Reference proteome</keyword>
<protein>
    <submittedName>
        <fullName evidence="2">Uncharacterized protein</fullName>
    </submittedName>
</protein>
<proteinExistence type="predicted"/>
<feature type="region of interest" description="Disordered" evidence="1">
    <location>
        <begin position="146"/>
        <end position="208"/>
    </location>
</feature>
<evidence type="ECO:0000313" key="2">
    <source>
        <dbReference type="EMBL" id="RED46649.1"/>
    </source>
</evidence>